<evidence type="ECO:0008006" key="3">
    <source>
        <dbReference type="Google" id="ProtNLM"/>
    </source>
</evidence>
<dbReference type="SUPFAM" id="SSF89796">
    <property type="entry name" value="CoA-transferase family III (CaiB/BaiF)"/>
    <property type="match status" value="1"/>
</dbReference>
<gene>
    <name evidence="1" type="ORF">GCM10011274_46580</name>
</gene>
<accession>A0A8H9IE25</accession>
<dbReference type="InterPro" id="IPR003673">
    <property type="entry name" value="CoA-Trfase_fam_III"/>
</dbReference>
<reference evidence="1" key="2">
    <citation type="submission" date="2020-09" db="EMBL/GenBank/DDBJ databases">
        <authorList>
            <person name="Sun Q."/>
            <person name="Kim S."/>
        </authorList>
    </citation>
    <scope>NUCLEOTIDE SEQUENCE</scope>
    <source>
        <strain evidence="1">KCTC 32337</strain>
    </source>
</reference>
<name>A0A8H9IE25_9ALTE</name>
<dbReference type="InterPro" id="IPR023606">
    <property type="entry name" value="CoA-Trfase_III_dom_1_sf"/>
</dbReference>
<evidence type="ECO:0000313" key="1">
    <source>
        <dbReference type="EMBL" id="GGZ83738.1"/>
    </source>
</evidence>
<dbReference type="PANTHER" id="PTHR48228">
    <property type="entry name" value="SUCCINYL-COA--D-CITRAMALATE COA-TRANSFERASE"/>
    <property type="match status" value="1"/>
</dbReference>
<dbReference type="AlphaFoldDB" id="A0A8H9IE25"/>
<dbReference type="GO" id="GO:0003824">
    <property type="term" value="F:catalytic activity"/>
    <property type="evidence" value="ECO:0007669"/>
    <property type="project" value="InterPro"/>
</dbReference>
<dbReference type="Gene3D" id="3.30.1540.10">
    <property type="entry name" value="formyl-coa transferase, domain 3"/>
    <property type="match status" value="1"/>
</dbReference>
<dbReference type="PANTHER" id="PTHR48228:SF5">
    <property type="entry name" value="ALPHA-METHYLACYL-COA RACEMASE"/>
    <property type="match status" value="1"/>
</dbReference>
<dbReference type="Gene3D" id="3.40.50.10540">
    <property type="entry name" value="Crotonobetainyl-coa:carnitine coa-transferase, domain 1"/>
    <property type="match status" value="1"/>
</dbReference>
<dbReference type="Pfam" id="PF02515">
    <property type="entry name" value="CoA_transf_3"/>
    <property type="match status" value="1"/>
</dbReference>
<proteinExistence type="predicted"/>
<comment type="caution">
    <text evidence="1">The sequence shown here is derived from an EMBL/GenBank/DDBJ whole genome shotgun (WGS) entry which is preliminary data.</text>
</comment>
<protein>
    <recommendedName>
        <fullName evidence="3">L-carnitine dehydratase/bile acid-inducible protein F</fullName>
    </recommendedName>
</protein>
<dbReference type="InterPro" id="IPR044855">
    <property type="entry name" value="CoA-Trfase_III_dom3_sf"/>
</dbReference>
<evidence type="ECO:0000313" key="2">
    <source>
        <dbReference type="Proteomes" id="UP000622604"/>
    </source>
</evidence>
<dbReference type="InterPro" id="IPR050509">
    <property type="entry name" value="CoA-transferase_III"/>
</dbReference>
<sequence>MPVPAGIQIADVAGGSMHLVAGVLAAVVQRLETGVGQYIDISITDAVFTLNAMSAASYLGSNKETGPEQELLNGQQFYDYYETLDQRYFSIGGLEPQFRVGLCKALEIPASIDLAMSPKIEDQTAFKTLLQGIIKTRDFTTWQAFFRELDVCVEPVLTLAEACNHQLIQDRNMIVNVEGISQVGCAINMSESEHCYRFKGVELGANNNILMNEFSFSQDEFDQLTVDGVFGKKEKE</sequence>
<dbReference type="Proteomes" id="UP000622604">
    <property type="component" value="Unassembled WGS sequence"/>
</dbReference>
<reference evidence="1" key="1">
    <citation type="journal article" date="2014" name="Int. J. Syst. Evol. Microbiol.">
        <title>Complete genome sequence of Corynebacterium casei LMG S-19264T (=DSM 44701T), isolated from a smear-ripened cheese.</title>
        <authorList>
            <consortium name="US DOE Joint Genome Institute (JGI-PGF)"/>
            <person name="Walter F."/>
            <person name="Albersmeier A."/>
            <person name="Kalinowski J."/>
            <person name="Ruckert C."/>
        </authorList>
    </citation>
    <scope>NUCLEOTIDE SEQUENCE</scope>
    <source>
        <strain evidence="1">KCTC 32337</strain>
    </source>
</reference>
<organism evidence="1 2">
    <name type="scientific">Paraglaciecola chathamensis</name>
    <dbReference type="NCBI Taxonomy" id="368405"/>
    <lineage>
        <taxon>Bacteria</taxon>
        <taxon>Pseudomonadati</taxon>
        <taxon>Pseudomonadota</taxon>
        <taxon>Gammaproteobacteria</taxon>
        <taxon>Alteromonadales</taxon>
        <taxon>Alteromonadaceae</taxon>
        <taxon>Paraglaciecola</taxon>
    </lineage>
</organism>
<dbReference type="EMBL" id="BMZC01000025">
    <property type="protein sequence ID" value="GGZ83738.1"/>
    <property type="molecule type" value="Genomic_DNA"/>
</dbReference>